<evidence type="ECO:0000313" key="1">
    <source>
        <dbReference type="EMBL" id="MFL0194409.1"/>
    </source>
</evidence>
<evidence type="ECO:0008006" key="3">
    <source>
        <dbReference type="Google" id="ProtNLM"/>
    </source>
</evidence>
<keyword evidence="2" id="KW-1185">Reference proteome</keyword>
<sequence length="454" mass="52997">MITLNEININKIEDYESLAKYIDKQYIHIRFIKELKGRIGCNCNKIYIEYPYYDSDYLSTYYSFYIKKHREYSKKCYRLHLLKDDEYLGYVTLRPTISNTKVGKSYISPQLLLNTKAYLILADFKLHLLGLKSFVKAFPWMYQETDISVCAHVATWSIVRYFGNKYKNYIDIRMSDIIESTPDYINRKIPSKGLNLVQITDILREYGFYPLLIQKNPLNKNEFYDELIAYIESGIPLVAAMTGKGHAISISGHGQVDYAKISSINDDTILSARLINSIFVNDDNYFPYVEIFKSNSSNIVKYSMEDIDYVIAPLYDRMQLGYRSVVRRITDLIKYTNYDFKGKKVVRIYMTSSNSLKKNALTSNNMNDDLKAIIINLCMPKFIWCVDISTEDEYINGLTSGRIIIDTTAGTYEEEPWLLIHDTKKIVYLDEEFWKSKSVNVSAYDMYINNLVEV</sequence>
<dbReference type="RefSeq" id="WP_406790529.1">
    <property type="nucleotide sequence ID" value="NZ_JBJHZX010000002.1"/>
</dbReference>
<gene>
    <name evidence="1" type="ORF">ACJDU8_02295</name>
</gene>
<protein>
    <recommendedName>
        <fullName evidence="3">GNAT family N-acetyltransferase</fullName>
    </recommendedName>
</protein>
<dbReference type="EMBL" id="JBJHZX010000002">
    <property type="protein sequence ID" value="MFL0194409.1"/>
    <property type="molecule type" value="Genomic_DNA"/>
</dbReference>
<dbReference type="Proteomes" id="UP001623660">
    <property type="component" value="Unassembled WGS sequence"/>
</dbReference>
<reference evidence="1 2" key="1">
    <citation type="submission" date="2024-11" db="EMBL/GenBank/DDBJ databases">
        <authorList>
            <person name="Heng Y.C."/>
            <person name="Lim A.C.H."/>
            <person name="Lee J.K.Y."/>
            <person name="Kittelmann S."/>
        </authorList>
    </citation>
    <scope>NUCLEOTIDE SEQUENCE [LARGE SCALE GENOMIC DNA]</scope>
    <source>
        <strain evidence="1 2">WILCCON 0269</strain>
    </source>
</reference>
<proteinExistence type="predicted"/>
<comment type="caution">
    <text evidence="1">The sequence shown here is derived from an EMBL/GenBank/DDBJ whole genome shotgun (WGS) entry which is preliminary data.</text>
</comment>
<evidence type="ECO:0000313" key="2">
    <source>
        <dbReference type="Proteomes" id="UP001623660"/>
    </source>
</evidence>
<accession>A0ABW8SGW0</accession>
<name>A0ABW8SGW0_9CLOT</name>
<organism evidence="1 2">
    <name type="scientific">Candidatus Clostridium eludens</name>
    <dbReference type="NCBI Taxonomy" id="3381663"/>
    <lineage>
        <taxon>Bacteria</taxon>
        <taxon>Bacillati</taxon>
        <taxon>Bacillota</taxon>
        <taxon>Clostridia</taxon>
        <taxon>Eubacteriales</taxon>
        <taxon>Clostridiaceae</taxon>
        <taxon>Clostridium</taxon>
    </lineage>
</organism>